<evidence type="ECO:0000313" key="1">
    <source>
        <dbReference type="EMBL" id="CAH0382432.1"/>
    </source>
</evidence>
<dbReference type="InterPro" id="IPR043138">
    <property type="entry name" value="GGT_lsub"/>
</dbReference>
<evidence type="ECO:0000313" key="2">
    <source>
        <dbReference type="Proteomes" id="UP001152759"/>
    </source>
</evidence>
<dbReference type="SUPFAM" id="SSF56235">
    <property type="entry name" value="N-terminal nucleophile aminohydrolases (Ntn hydrolases)"/>
    <property type="match status" value="1"/>
</dbReference>
<dbReference type="Gene3D" id="1.10.246.130">
    <property type="match status" value="1"/>
</dbReference>
<dbReference type="Gene3D" id="3.60.20.40">
    <property type="match status" value="1"/>
</dbReference>
<dbReference type="PRINTS" id="PR01210">
    <property type="entry name" value="GGTRANSPTASE"/>
</dbReference>
<dbReference type="InterPro" id="IPR043137">
    <property type="entry name" value="GGT_ssub_C"/>
</dbReference>
<dbReference type="InterPro" id="IPR052896">
    <property type="entry name" value="GGT-like_enzyme"/>
</dbReference>
<name>A0A9P0A1P7_BEMTA</name>
<organism evidence="1 2">
    <name type="scientific">Bemisia tabaci</name>
    <name type="common">Sweetpotato whitefly</name>
    <name type="synonym">Aleurodes tabaci</name>
    <dbReference type="NCBI Taxonomy" id="7038"/>
    <lineage>
        <taxon>Eukaryota</taxon>
        <taxon>Metazoa</taxon>
        <taxon>Ecdysozoa</taxon>
        <taxon>Arthropoda</taxon>
        <taxon>Hexapoda</taxon>
        <taxon>Insecta</taxon>
        <taxon>Pterygota</taxon>
        <taxon>Neoptera</taxon>
        <taxon>Paraneoptera</taxon>
        <taxon>Hemiptera</taxon>
        <taxon>Sternorrhyncha</taxon>
        <taxon>Aleyrodoidea</taxon>
        <taxon>Aleyrodidae</taxon>
        <taxon>Aleyrodinae</taxon>
        <taxon>Bemisia</taxon>
    </lineage>
</organism>
<gene>
    <name evidence="1" type="ORF">BEMITA_LOCUS1975</name>
</gene>
<accession>A0A9P0A1P7</accession>
<evidence type="ECO:0008006" key="3">
    <source>
        <dbReference type="Google" id="ProtNLM"/>
    </source>
</evidence>
<dbReference type="Proteomes" id="UP001152759">
    <property type="component" value="Chromosome 1"/>
</dbReference>
<keyword evidence="2" id="KW-1185">Reference proteome</keyword>
<protein>
    <recommendedName>
        <fullName evidence="3">Gamma-glutamyltranspeptidase</fullName>
    </recommendedName>
</protein>
<proteinExistence type="predicted"/>
<dbReference type="Pfam" id="PF01019">
    <property type="entry name" value="G_glu_transpept"/>
    <property type="match status" value="1"/>
</dbReference>
<reference evidence="1" key="1">
    <citation type="submission" date="2021-12" db="EMBL/GenBank/DDBJ databases">
        <authorList>
            <person name="King R."/>
        </authorList>
    </citation>
    <scope>NUCLEOTIDE SEQUENCE</scope>
</reference>
<dbReference type="AlphaFoldDB" id="A0A9P0A1P7"/>
<dbReference type="PANTHER" id="PTHR43881">
    <property type="entry name" value="GAMMA-GLUTAMYLTRANSPEPTIDASE (AFU_ORTHOLOGUE AFUA_4G13580)"/>
    <property type="match status" value="1"/>
</dbReference>
<sequence>MPLLTSALYRRPESEVNPFPSRRSVVHSAKGIIASSQPLATACGLEILSKGGNCADAAVAVAAGLSLTEPGNTGLGGDMFCLFYDAKTKKVHSLNGSGRAGSLCTLEAVREELGLLDGQEGKIPLHSVHAVTVPGTAAGWVDTVELFGSGKVSLEEILEPAVKLAEEGFPVSELAAFSWKESEDKLRQASLNGSEMLKKDPSAKDGFRAPEAGEIMKNPTLANTFRLLAKHKKAGFYTGPVAEALVKVVQDLGGYLTLDDLKHHMEMGTEKTEPIKFNFKAHDVAETHGEHMSDGSRDGIDVWEHPPNGQGIVALIALGIIEELQRSGRISKFSAEEHNSVRYLHVVIEALRIAFSDANWWVSDPSFSQMPAKALLDPKYIAERAAIFSPDKAADICLHGLPVHSSSDTVYFAVTDSDGNGISFINSNYHYFGTGIIPKGCGFPLQNRGANFVLQPSNHPNILAPRKRPYHTIIPALVTNASDQSLHSVYGVKGGFMQPQGHVQVLLNQLVFRLDPQAALDSPRFCIGPGMTNKSNEYGDMIFLEDGISAEAVEGLKRLGHKVELLKGRSREMFGTGQVIRFHVDVVDGQGVWSAGSDQRGDGAAVPVI</sequence>
<dbReference type="InterPro" id="IPR029055">
    <property type="entry name" value="Ntn_hydrolases_N"/>
</dbReference>
<dbReference type="EMBL" id="OU963862">
    <property type="protein sequence ID" value="CAH0382432.1"/>
    <property type="molecule type" value="Genomic_DNA"/>
</dbReference>
<dbReference type="PANTHER" id="PTHR43881:SF1">
    <property type="entry name" value="GAMMA-GLUTAMYLTRANSPEPTIDASE (AFU_ORTHOLOGUE AFUA_4G13580)"/>
    <property type="match status" value="1"/>
</dbReference>